<dbReference type="SUPFAM" id="SSF52540">
    <property type="entry name" value="P-loop containing nucleoside triphosphate hydrolases"/>
    <property type="match status" value="1"/>
</dbReference>
<sequence length="177" mass="19892">MATILLAGGPGAGKSTVTAAVRARRLHAIDLDYGYARHETPEGHPVDFPAEPDLDWLTSHHWQWIDDRLDEAVAECRDRTGLLCGTAFNMFDRLDRFDLVLLLRLDDDTMERRLRDPRRDNPFGKTGDTVAWSRRWRRTVEAELLGRGVRAIDAREPVDRVVGDILAACAAAGYPLS</sequence>
<evidence type="ECO:0000313" key="2">
    <source>
        <dbReference type="Proteomes" id="UP001595699"/>
    </source>
</evidence>
<protein>
    <recommendedName>
        <fullName evidence="3">AAA family ATPase</fullName>
    </recommendedName>
</protein>
<keyword evidence="2" id="KW-1185">Reference proteome</keyword>
<dbReference type="InterPro" id="IPR027417">
    <property type="entry name" value="P-loop_NTPase"/>
</dbReference>
<comment type="caution">
    <text evidence="1">The sequence shown here is derived from an EMBL/GenBank/DDBJ whole genome shotgun (WGS) entry which is preliminary data.</text>
</comment>
<dbReference type="EMBL" id="JBHRZH010000009">
    <property type="protein sequence ID" value="MFC3761773.1"/>
    <property type="molecule type" value="Genomic_DNA"/>
</dbReference>
<gene>
    <name evidence="1" type="ORF">ACFOUW_13090</name>
</gene>
<name>A0ABV7Y9I3_9ACTN</name>
<proteinExistence type="predicted"/>
<accession>A0ABV7Y9I3</accession>
<dbReference type="RefSeq" id="WP_205114451.1">
    <property type="nucleotide sequence ID" value="NZ_JAFBCM010000001.1"/>
</dbReference>
<dbReference type="Proteomes" id="UP001595699">
    <property type="component" value="Unassembled WGS sequence"/>
</dbReference>
<organism evidence="1 2">
    <name type="scientific">Tenggerimyces flavus</name>
    <dbReference type="NCBI Taxonomy" id="1708749"/>
    <lineage>
        <taxon>Bacteria</taxon>
        <taxon>Bacillati</taxon>
        <taxon>Actinomycetota</taxon>
        <taxon>Actinomycetes</taxon>
        <taxon>Propionibacteriales</taxon>
        <taxon>Nocardioidaceae</taxon>
        <taxon>Tenggerimyces</taxon>
    </lineage>
</organism>
<reference evidence="2" key="1">
    <citation type="journal article" date="2019" name="Int. J. Syst. Evol. Microbiol.">
        <title>The Global Catalogue of Microorganisms (GCM) 10K type strain sequencing project: providing services to taxonomists for standard genome sequencing and annotation.</title>
        <authorList>
            <consortium name="The Broad Institute Genomics Platform"/>
            <consortium name="The Broad Institute Genome Sequencing Center for Infectious Disease"/>
            <person name="Wu L."/>
            <person name="Ma J."/>
        </authorList>
    </citation>
    <scope>NUCLEOTIDE SEQUENCE [LARGE SCALE GENOMIC DNA]</scope>
    <source>
        <strain evidence="2">CGMCC 4.7241</strain>
    </source>
</reference>
<dbReference type="Gene3D" id="3.40.50.300">
    <property type="entry name" value="P-loop containing nucleotide triphosphate hydrolases"/>
    <property type="match status" value="1"/>
</dbReference>
<evidence type="ECO:0000313" key="1">
    <source>
        <dbReference type="EMBL" id="MFC3761773.1"/>
    </source>
</evidence>
<evidence type="ECO:0008006" key="3">
    <source>
        <dbReference type="Google" id="ProtNLM"/>
    </source>
</evidence>